<feature type="region of interest" description="Disordered" evidence="2">
    <location>
        <begin position="121"/>
        <end position="203"/>
    </location>
</feature>
<dbReference type="KEGG" id="loi:92362615"/>
<feature type="region of interest" description="Disordered" evidence="2">
    <location>
        <begin position="3869"/>
        <end position="3905"/>
    </location>
</feature>
<feature type="region of interest" description="Disordered" evidence="2">
    <location>
        <begin position="2843"/>
        <end position="2863"/>
    </location>
</feature>
<gene>
    <name evidence="3" type="ORF">LSCM4_06768</name>
</gene>
<feature type="region of interest" description="Disordered" evidence="2">
    <location>
        <begin position="2274"/>
        <end position="2317"/>
    </location>
</feature>
<feature type="region of interest" description="Disordered" evidence="2">
    <location>
        <begin position="2549"/>
        <end position="2581"/>
    </location>
</feature>
<feature type="compositionally biased region" description="Low complexity" evidence="2">
    <location>
        <begin position="3987"/>
        <end position="4004"/>
    </location>
</feature>
<feature type="region of interest" description="Disordered" evidence="2">
    <location>
        <begin position="3086"/>
        <end position="3110"/>
    </location>
</feature>
<feature type="region of interest" description="Disordered" evidence="2">
    <location>
        <begin position="3143"/>
        <end position="3175"/>
    </location>
</feature>
<feature type="compositionally biased region" description="Low complexity" evidence="2">
    <location>
        <begin position="3635"/>
        <end position="3651"/>
    </location>
</feature>
<feature type="region of interest" description="Disordered" evidence="2">
    <location>
        <begin position="1687"/>
        <end position="1708"/>
    </location>
</feature>
<feature type="region of interest" description="Disordered" evidence="2">
    <location>
        <begin position="5133"/>
        <end position="5186"/>
    </location>
</feature>
<feature type="region of interest" description="Disordered" evidence="2">
    <location>
        <begin position="3786"/>
        <end position="3818"/>
    </location>
</feature>
<evidence type="ECO:0000256" key="2">
    <source>
        <dbReference type="SAM" id="MobiDB-lite"/>
    </source>
</evidence>
<accession>A0A836H376</accession>
<reference evidence="4" key="1">
    <citation type="journal article" date="2021" name="Microbiol. Resour. Announc.">
        <title>LGAAP: Leishmaniinae Genome Assembly and Annotation Pipeline.</title>
        <authorList>
            <person name="Almutairi H."/>
            <person name="Urbaniak M.D."/>
            <person name="Bates M.D."/>
            <person name="Jariyapan N."/>
            <person name="Kwakye-Nuako G."/>
            <person name="Thomaz-Soccol V."/>
            <person name="Al-Salem W.S."/>
            <person name="Dillon R.J."/>
            <person name="Bates P.A."/>
            <person name="Gatherer D."/>
        </authorList>
    </citation>
    <scope>NUCLEOTIDE SEQUENCE [LARGE SCALE GENOMIC DNA]</scope>
</reference>
<feature type="region of interest" description="Disordered" evidence="2">
    <location>
        <begin position="4837"/>
        <end position="4862"/>
    </location>
</feature>
<feature type="compositionally biased region" description="Low complexity" evidence="2">
    <location>
        <begin position="3869"/>
        <end position="3881"/>
    </location>
</feature>
<feature type="compositionally biased region" description="Low complexity" evidence="2">
    <location>
        <begin position="1691"/>
        <end position="1705"/>
    </location>
</feature>
<feature type="compositionally biased region" description="Polar residues" evidence="2">
    <location>
        <begin position="4005"/>
        <end position="4024"/>
    </location>
</feature>
<feature type="region of interest" description="Disordered" evidence="2">
    <location>
        <begin position="4731"/>
        <end position="4769"/>
    </location>
</feature>
<feature type="coiled-coil region" evidence="1">
    <location>
        <begin position="5349"/>
        <end position="5379"/>
    </location>
</feature>
<evidence type="ECO:0000313" key="4">
    <source>
        <dbReference type="Proteomes" id="UP000674143"/>
    </source>
</evidence>
<keyword evidence="4" id="KW-1185">Reference proteome</keyword>
<feature type="region of interest" description="Disordered" evidence="2">
    <location>
        <begin position="3635"/>
        <end position="3661"/>
    </location>
</feature>
<feature type="region of interest" description="Disordered" evidence="2">
    <location>
        <begin position="5021"/>
        <end position="5061"/>
    </location>
</feature>
<protein>
    <submittedName>
        <fullName evidence="3">Uncharacterized protein</fullName>
    </submittedName>
</protein>
<dbReference type="RefSeq" id="XP_067065392.1">
    <property type="nucleotide sequence ID" value="XM_067208681.1"/>
</dbReference>
<reference evidence="4" key="2">
    <citation type="journal article" date="2021" name="Sci. Data">
        <title>Chromosome-scale genome sequencing, assembly and annotation of six genomes from subfamily Leishmaniinae.</title>
        <authorList>
            <person name="Almutairi H."/>
            <person name="Urbaniak M.D."/>
            <person name="Bates M.D."/>
            <person name="Jariyapan N."/>
            <person name="Kwakye-Nuako G."/>
            <person name="Thomaz Soccol V."/>
            <person name="Al-Salem W.S."/>
            <person name="Dillon R.J."/>
            <person name="Bates P.A."/>
            <person name="Gatherer D."/>
        </authorList>
    </citation>
    <scope>NUCLEOTIDE SEQUENCE [LARGE SCALE GENOMIC DNA]</scope>
</reference>
<dbReference type="PANTHER" id="PTHR33487">
    <property type="entry name" value="CILIA- AND FLAGELLA-ASSOCIATED PROTEIN 54"/>
    <property type="match status" value="1"/>
</dbReference>
<feature type="region of interest" description="Disordered" evidence="2">
    <location>
        <begin position="2201"/>
        <end position="2260"/>
    </location>
</feature>
<feature type="compositionally biased region" description="Low complexity" evidence="2">
    <location>
        <begin position="4731"/>
        <end position="4768"/>
    </location>
</feature>
<feature type="region of interest" description="Disordered" evidence="2">
    <location>
        <begin position="2387"/>
        <end position="2413"/>
    </location>
</feature>
<feature type="compositionally biased region" description="Low complexity" evidence="2">
    <location>
        <begin position="3892"/>
        <end position="3905"/>
    </location>
</feature>
<dbReference type="GeneID" id="92362615"/>
<comment type="caution">
    <text evidence="3">The sequence shown here is derived from an EMBL/GenBank/DDBJ whole genome shotgun (WGS) entry which is preliminary data.</text>
</comment>
<feature type="compositionally biased region" description="Low complexity" evidence="2">
    <location>
        <begin position="5246"/>
        <end position="5260"/>
    </location>
</feature>
<feature type="compositionally biased region" description="Gly residues" evidence="2">
    <location>
        <begin position="5315"/>
        <end position="5330"/>
    </location>
</feature>
<proteinExistence type="predicted"/>
<feature type="compositionally biased region" description="Basic and acidic residues" evidence="2">
    <location>
        <begin position="5023"/>
        <end position="5034"/>
    </location>
</feature>
<feature type="compositionally biased region" description="Low complexity" evidence="2">
    <location>
        <begin position="2295"/>
        <end position="2313"/>
    </location>
</feature>
<feature type="region of interest" description="Disordered" evidence="2">
    <location>
        <begin position="292"/>
        <end position="361"/>
    </location>
</feature>
<dbReference type="GO" id="GO:0060271">
    <property type="term" value="P:cilium assembly"/>
    <property type="evidence" value="ECO:0007669"/>
    <property type="project" value="TreeGrafter"/>
</dbReference>
<keyword evidence="1" id="KW-0175">Coiled coil</keyword>
<evidence type="ECO:0000256" key="1">
    <source>
        <dbReference type="SAM" id="Coils"/>
    </source>
</evidence>
<dbReference type="EMBL" id="JAFHLR010000009">
    <property type="protein sequence ID" value="KAG5486061.1"/>
    <property type="molecule type" value="Genomic_DNA"/>
</dbReference>
<feature type="compositionally biased region" description="Low complexity" evidence="2">
    <location>
        <begin position="175"/>
        <end position="197"/>
    </location>
</feature>
<feature type="compositionally biased region" description="Low complexity" evidence="2">
    <location>
        <begin position="2233"/>
        <end position="2250"/>
    </location>
</feature>
<feature type="region of interest" description="Disordered" evidence="2">
    <location>
        <begin position="5243"/>
        <end position="5263"/>
    </location>
</feature>
<feature type="compositionally biased region" description="Polar residues" evidence="2">
    <location>
        <begin position="2851"/>
        <end position="2863"/>
    </location>
</feature>
<feature type="compositionally biased region" description="Low complexity" evidence="2">
    <location>
        <begin position="2658"/>
        <end position="2671"/>
    </location>
</feature>
<evidence type="ECO:0000313" key="3">
    <source>
        <dbReference type="EMBL" id="KAG5486061.1"/>
    </source>
</evidence>
<feature type="region of interest" description="Disordered" evidence="2">
    <location>
        <begin position="5315"/>
        <end position="5339"/>
    </location>
</feature>
<sequence>MALLEEARRQLDAEVGMYVRSMQPTPHLAPSLRNGVVTPAEAMPSKALAHAADFAAAAASTKPLKSGATEGVASGEPHRSSHTSSKSKAPNAKRSCTRLQAAVKKLLCATLVATQVLSTEDNGVSTLRRSASKSALTTRPTKPSTGHTTAARQSASGTIARGKAADTDTGEDAASRAGSRPSSPRSPLLSRSQTPSLASPTRGLVRTASSLANAMAAGSARGNGAAHSTSANLRRLHASLAFTQDCLRYASTLAEAGLGSEARSCFLQPIAQDITSQYEPVLARCVEPQQRADDEPLPNAGSASAGAAGTTASAAASIRTPRRHRVSVGGGRGREDRKLTTVVGGADNDGSSGSKVTGQDVDVDEDSYVTVDLDVFAPDPPLPLALRLHKCVLGYRALALYIRFGEIITSDVYGDAAGLATALEACACVEQLVALAQRVLRTPAFNAAGVLRREAAKLKEDVSLATSSRPKTVNAIVVAGCRLVDLMAEPPTEAPTTVSMVRSARTHNGEVAPRIYAVEETAAPVLFAMRQYVANMCQRLLAYLSSTPSVSSAAMSMIASPPSVAHAKDGTGAIARRIIEALRTSLSMSELNHSDTHGAVSAPPSTSNAPIRGGAGRTCLPLAAVEYLPWRLYEYSLLQSCYTHLQGDPSSATAAVVAAQRALHQVLHLMELEYFDPVPPPASSVHLLETAVQQCAGQLLVATWRATLVQDGVPSVTRPSSAVETASKAMANGGGGESPCNSTAAAATASSAMACITTLIQKTVGLLLSMQWSSLSSTSAPSLADFPPRAAHQRGHGLGSHASGMSGTRLLVVLWTYIAQVQQQCMVLGGRSEAADALRAAATSDVQYDEKNAVVADASDAGGGGGLGLPSTTGSPSPARESSGEKPTKKGKPRNSISSATASGKRKLAKAVESTAQAAAEQAAAAAAAAAGASSSRPPTSIAHQHPSVVALAARFPRTALELVLKLTTIIEVAGAAPRYAGETDSAQSGGISEGATRASMGAQRRLSKISAGLGVKGNADRKSLKSTRSRTASMISFSETAASSPGGGAWGLFTGLQLRSVQVMYRGCVEVLEVLLHGAAMAATELVSVGAEASVVPPASVYRGGGTRLGALTHAAVLREAEDILRLDDGVDVLASGATEAVGGEAASMLASVDAANVNAAHLEQREVDVAAGALAAAPTAPASLMPQCFLYNVEDARCLSCFLTWEALFLSSSLVAPETAAVLAGRGALDGVEDGVQFSAAAFRTLAVASSQLAIVVRVGVALDLWLRSQRQQAATTARSVMGGGSKMKLNGSSTALLSVPRPSASATRSIAIEASTRCTELLRLLALNVMLQQHRYRVANDESALTATLRTFAAVECTLSGADAPATSCPPPTQSHAEEHTRLSSIAKVGRRLCQMQRQRAEGGDGGGDCTREVALREFTESAGRISLDSAAVSGGNSSDGADGDALLFPSASPPSLRLYRASAAFLDSVTAALCPPLPPSSADGAGEKSDCVSVTAMAAGGLHTPMAAALSVLKPVVAEVAPFLLRCGGELRSQWQRHRALRQVRQATIICDDAAQTGSSVAAEHAPLSVGEREVDEESAYATVALYALTSMWRCGAGDGTPLSDDRSVGSLVCSVESAFLQLVPALPSSSASATETRIPPAQLARLITHGLTARRLADRARGQLQRRVESLLARAVPESDIKGAGSRASTPVPTSSTAASCEKFSNPSPLSLVRDAFTELTSLWVTVRWQLARLQAHKSGYTAQHMDLETLQARQQQQQVYGRTTAKELRILRALEAAAPVLPVTAKEEEVRLRRWVAEQRQLQSQPRMAAGMHASLLLLDALVCTALVPLNAADPSAQQRLLDETIRGMRQAEEECVSKKSLKRGTSFHVAFSHARAVTAATAEASVLYSPLLLWCYVAEACSAYGTREQAERVRAVLDARMLEEMPSTVHYSYDGGILVAVTTSFIQRLMLQPNWSALQASSTITRLAYCRALSTMAASGTSKAASGSDALGSLQIVYRLVLALQIQRMPDAAEAHGAGLEGNEKGTIGGLARRRETLSSSPLAVDTAQQLVSAILDYFARSSGSTDISPTPKTAAAPLLLPPLVALSEVLLELPHSSPRWADASIQLLAVRVLTLFKEQLAYVLSSATTAVGAAACSPASADAMLRLLWATLVHVWNNVLRNPNVRQRRLLLAMAQETQWTRRVLDGHQRLMRQQRAAATETAVHAESEEKGGGGGKSGRHARNTGNSGSGATAGAHSDSTAPASPVPPLDFPGVEYLALEDALDGRWRERDEREAKSDKGDGGARTLSTAPAPLSAATAAAGATDSSKQGLVAEPNTLLMHASAPAELIELFVSALFHMPALWPLMFSSATDGGGLTDADAGTEGSAGGTALEAVGTIASPKQHRRGKAAAEEAEQQQQQRQRQLSVDSPADFVCFAGQHAARVLRLQPAAQISDAASSPSASGAHSVLLRLQGVPAVYADVAAALRQYGAMVAHGAATALSATTGTRGVGGSRGHPGGGAASSVLIDALAKYKHDPSYAEVAVHVVREMLTMCSDAEDSIDSGNSGSGGVASSSTGTTTAPRKRNAANSTPGAELTITSITARSTVVTAAVAIIADARLVMRTVREQMKQNRRCMEAYLSTVDSETRAWLARDGYALANAPQQQAAANAGAGEASTTAAAGGKKDARRSAAAGKKVLANRGAAGRKGTGKSGAPNRSGSDDDEEEEETAKLQVDNAPSYTTMRRVWSFTEQQKLRQLTCAIAWWRRRRAARTLRHRYTQYNMPFMAQLHLYEAALLHMGATAKRTAMTHEHRVQELLRLVCGGGSVDGGTYIGAAVERNSAVASHASSSTAVATAHGGVPGSSSPAKLPNNISGAPTEAPVGAAQITVELLQHCARAALLFQYLWLPTRASTAVQLAVRHLQESGAAPPRKGLSVSSSAAMMALVKQLLTVPLFCIAAVQRGYWDARRDVHARVLQPAVMKVGVDVSCHRRFRFHRNVPSLLSLTSLLGQHEEMQSMQEARALLIRQRQHERLQLRLCVELEAATRAEAERDEVQAKVPIVQRAQELLPHLRQSAAVKAALLAAAEFFTSSAAGLDEARSRHGSPPRRPNPPQALSAPSRESLYAAAAEAAAKLQCFTFEGALLGSGAAARSDARGATSMPGPHTEASRGTGEQPITCSGSVGDGATGRYSADTVNYGRDMREANLIEQLLSLARVFVFVQPAHCAAAYRMAQSLTAGRYAGELLPLILQIEFEERGETLPETRAAYDEAIRNVPEGLLQLRAARTARAQLPAREGQASDANQKLLLPQPMPMSAKSASAAAMLTHDLSASETSSSWKAVVKEYQRAAQSLRAAGLLQPLGECLCEQGDLYYATSHVSDAAKRWSDALDCFLATPHALEDWHRHRTAPPAPPSGRRSLEELLWIAAALSALGRHAFPTDSPRATDAKLLCALLVHQYWRLPGVVSTTAASDGESDTVVAHTQHPALPPAQYGLLDVHHASAPFTDALRPTAIGVSQQRAPTGMPGALTEVTRGLISAAQSLLTKPPYVSFSSESAVLAAFSDFIATVVLQDVELTVESRLVRVAAAANLGSFSVAMQHIYGVCVGAGLPQPMSALLGAEEALPGFYSLGCAAASPAGAATAAVAASMSSPPPSSSTAVLPSFYRDEESPSSPHNTASVRAFLAACLPGLPLDAVAKHSIAIGNNEVGGAAGLPLSTGVLASAALEERYGACLTRRLQLAIAELLVRLGTCDSAFLLMDSPTVAAAAISSLATITSASAPSNLACSFGSSGSGQNRALPFETTAPPCPGSAGSRSSPSPPPPTAGRGERPSNACTEACCYASTLLQSLASADVCFILTGQHAPSGVEGGVSVVGATRPSGSSAAATASLSEAPKARAGTSAHGAAPSTSGAVAAAPLSDASKQADVTDGHGGVGAAPSSSCVAWLGTLGAIRQHALLLSAELLAAQGHYSTCVRRLAASIAEHNEAQECKTFYQERQASSPAPSPSHAASATTHPLSQSQAPQQPGTLSVSPSSTAPAPHAFLKGLGFQGGNQALSPFVFVYEHWVRVWLLMCRCYNHLRHYPQLEEAAGTQGLLLCTAFGVEGVKKSDDSSTYRDVSFWTVFQLYRLYALMQMGRVREAGDVVSALELGHRAPATASSSATVTVDSPLMGVAEDRCFADEALKWWRKHQGEPLESASSLGVPEQLLQVAIAEHGVLPWRPSTCPSSQQHYVLVSPSARSILPSLVLSRCATTATLWRLHDMMNHYALEQQQQQQHQSSLTTITAPIALVGVCGGDARSSRRAPHERLTTLSRRRVSSSITTGQASTSLTSSVLAPAPSNATASLMQALEVVSPQYSTSAHPSCWLESQSWAAQLKVREVCAHLLASSHESEAEAEGAGRGVSVAVTETKGANESVFAAPQTGAPPLLFSREDALRALPTPVRDVCDQLLRVLQCYVEIPVQRHARVRAVLLDLTRVVSTYVRVRRARQGHTPLSQGSPCLSAAATAEASFVSQLESIAAACVLLAGMVSDMEQRVRTGADSLRGYATDPRVTAAAIAIIEAKTEGQGQAPWPESLWAALQRTQDTVGRLTPMAHRNNADDSGAAVPADVLSHPFYNGAVPPVGSAAAESDRVAGAGRVHKNSTKRLSGCAAISALATLSAARAAQLSVPTMALTYATLCSETAAARALTPVTDALEHDVAQQLLISHLQRLSSPPNCTYLCYRDQERQVLLESIGAVLTQQQMQQQQQQQSSRRSGSGNHSRRAGPAGASPSSNAAAGVLGGGSSLPNVRLTEADIWKALAPPVLLTGVPTSLFSALGADALGAPLYNSVAAAAVCIVARVGPEGGAAATVGRETSDRAKASQPQTSPRGVGREARWQLYLSVSPLQDAEVAAAPPALLPGSAAASLESCTLLPPSHIHTAAAVGTENWGAAAASATSTASTGTFGTGLSRAGKASRHFASGGGAGAASSHGSRVGGLGSLLTSSTMSSAERGGGGAWWPPLIARATISTREVLVPSTNWALLDGIQHYQQQHQRELSRQDTDGAVKPPPSSSLAAPASPSTRGVRKLGRKSSFNSPAAALTTAACGAASNAAVHRSDGVVPPCEPEPLRWGCVSLEVSGSAVRTLRQHLRAVRACMRRKEAKEVTAGGVDEDTSVRKSGGTNSKGPEDAVSGATATGAATPTTVEVHGVKKRDDHSSVVASLAAGGGSAESDAASDHAAVARCALAAAVAQAQSALRSRVVGGGSGGGGLGGVAPGSSSASPPIAQGAAGDSGARAGFHNSYPVGSPSAAVASGSAAASPSTSAGCKTASKTCASGRHPSYGNSLGGHGNGATGAGGADGLQTGPHFTHNDLADAARARQVAERRRRLQQLEEELDEAKSSLLMELLETIVSAACASSLCPATAEALLDEARIEADVQRLLPRCALSGEVIGFLEEWLGGHAILNVHGNDPNQCTGGDGGDDSFSSGSRTTSLRFYNPGLHEWMQRISRYVAEQQQPQQ</sequence>
<dbReference type="Proteomes" id="UP000674143">
    <property type="component" value="Unassembled WGS sequence"/>
</dbReference>
<feature type="region of interest" description="Disordered" evidence="2">
    <location>
        <begin position="3983"/>
        <end position="4024"/>
    </location>
</feature>
<feature type="compositionally biased region" description="Low complexity" evidence="2">
    <location>
        <begin position="5160"/>
        <end position="5175"/>
    </location>
</feature>
<feature type="compositionally biased region" description="Basic and acidic residues" evidence="2">
    <location>
        <begin position="2274"/>
        <end position="2291"/>
    </location>
</feature>
<organism evidence="3 4">
    <name type="scientific">Leishmania orientalis</name>
    <dbReference type="NCBI Taxonomy" id="2249476"/>
    <lineage>
        <taxon>Eukaryota</taxon>
        <taxon>Discoba</taxon>
        <taxon>Euglenozoa</taxon>
        <taxon>Kinetoplastea</taxon>
        <taxon>Metakinetoplastina</taxon>
        <taxon>Trypanosomatida</taxon>
        <taxon>Trypanosomatidae</taxon>
        <taxon>Leishmaniinae</taxon>
        <taxon>Leishmania</taxon>
    </lineage>
</organism>
<feature type="region of interest" description="Disordered" evidence="2">
    <location>
        <begin position="857"/>
        <end position="909"/>
    </location>
</feature>
<feature type="region of interest" description="Disordered" evidence="2">
    <location>
        <begin position="66"/>
        <end position="93"/>
    </location>
</feature>
<feature type="region of interest" description="Disordered" evidence="2">
    <location>
        <begin position="2658"/>
        <end position="2725"/>
    </location>
</feature>
<feature type="compositionally biased region" description="Low complexity" evidence="2">
    <location>
        <begin position="2560"/>
        <end position="2569"/>
    </location>
</feature>
<feature type="compositionally biased region" description="Low complexity" evidence="2">
    <location>
        <begin position="5042"/>
        <end position="5051"/>
    </location>
</feature>
<feature type="compositionally biased region" description="Polar residues" evidence="2">
    <location>
        <begin position="121"/>
        <end position="157"/>
    </location>
</feature>
<feature type="compositionally biased region" description="Low complexity" evidence="2">
    <location>
        <begin position="869"/>
        <end position="879"/>
    </location>
</feature>
<dbReference type="PANTHER" id="PTHR33487:SF1">
    <property type="entry name" value="CILIA- AND FLAGELLA-ASSOCIATED PROTEIN 54"/>
    <property type="match status" value="1"/>
</dbReference>
<name>A0A836H376_9TRYP</name>
<feature type="compositionally biased region" description="Low complexity" evidence="2">
    <location>
        <begin position="300"/>
        <end position="317"/>
    </location>
</feature>